<feature type="chain" id="PRO_5043914346" description="peptidylprolyl isomerase" evidence="7">
    <location>
        <begin position="29"/>
        <end position="515"/>
    </location>
</feature>
<dbReference type="RefSeq" id="WP_061282343.1">
    <property type="nucleotide sequence ID" value="NZ_JAUEQX010000024.1"/>
</dbReference>
<comment type="caution">
    <text evidence="9">The sequence shown here is derived from an EMBL/GenBank/DDBJ whole genome shotgun (WGS) entry which is preliminary data.</text>
</comment>
<comment type="catalytic activity">
    <reaction evidence="1 4">
        <text>[protein]-peptidylproline (omega=180) = [protein]-peptidylproline (omega=0)</text>
        <dbReference type="Rhea" id="RHEA:16237"/>
        <dbReference type="Rhea" id="RHEA-COMP:10747"/>
        <dbReference type="Rhea" id="RHEA-COMP:10748"/>
        <dbReference type="ChEBI" id="CHEBI:83833"/>
        <dbReference type="ChEBI" id="CHEBI:83834"/>
        <dbReference type="EC" id="5.2.1.8"/>
    </reaction>
</comment>
<evidence type="ECO:0000256" key="1">
    <source>
        <dbReference type="ARBA" id="ARBA00000971"/>
    </source>
</evidence>
<gene>
    <name evidence="9" type="ORF">QWU01_23400</name>
</gene>
<keyword evidence="5" id="KW-0175">Coiled coil</keyword>
<dbReference type="GO" id="GO:0006457">
    <property type="term" value="P:protein folding"/>
    <property type="evidence" value="ECO:0007669"/>
    <property type="project" value="InterPro"/>
</dbReference>
<feature type="domain" description="PPIase FKBP-type" evidence="8">
    <location>
        <begin position="422"/>
        <end position="508"/>
    </location>
</feature>
<feature type="coiled-coil region" evidence="5">
    <location>
        <begin position="267"/>
        <end position="297"/>
    </location>
</feature>
<feature type="compositionally biased region" description="Polar residues" evidence="6">
    <location>
        <begin position="72"/>
        <end position="86"/>
    </location>
</feature>
<dbReference type="EC" id="5.2.1.8" evidence="2 4"/>
<dbReference type="Gene3D" id="1.10.287.460">
    <property type="entry name" value="Peptidyl-prolyl cis-trans isomerase, FKBP-type, N-terminal domain"/>
    <property type="match status" value="1"/>
</dbReference>
<dbReference type="Pfam" id="PF00254">
    <property type="entry name" value="FKBP_C"/>
    <property type="match status" value="1"/>
</dbReference>
<reference evidence="9" key="1">
    <citation type="journal article" date="2023" name="J Glob Antimicrob Resist">
        <title>Emergence of NDM-1 and KPC-3 carbapenemases in Kluyvera cryocrescens: Investigating genetic heterogeneity and acquisition routes of blaNDM-1 in Enterobacterales species in Portugal.</title>
        <authorList>
            <person name="Loiodice M."/>
            <person name="Ribeiro M."/>
            <person name="Peixe L."/>
            <person name="Novais A."/>
        </authorList>
    </citation>
    <scope>NUCLEOTIDE SEQUENCE</scope>
    <source>
        <strain evidence="9">K629</strain>
    </source>
</reference>
<sequence>MSRLITLSVNSVALIMILALSLSHNAYAEKDPLANVTANSNNGSSGPAFLNYAQQQTQENNTQKTAAESKRISTGSANDARPQNTKRVIAQPAIIAQKEKTIRQLQKQLAEKTTAVPPPSLQQQELLARVKQLQDKLDAATAEKQQLIQQALTADKTKTQNMAKSAETEKIIAQQAAKISVVESEKQKLETFLSTVVSQEQGLKTQLATSVTEKQDLAEKLTAASIDKQKLMAKVTDAQLITQALTAKLDVLTITQQQASETNSALTQQSEKDKQQLQAKTAEIERLNAALTASNADKKPSAIALTSESQQQAYAIGVSMGDKALKVLSTRDAQGVKIDLDTALRGIVDAFSGTIALDEETRDKALIAASEKVANRLHKIEQQSASDGKRYQEEFAKQKGVILSQGAYSRIDSLGEGKINDDDIVTVTIKEMLTDGTVINDMAAEDKVLAQKLKTYPPIFLAAIRRLENHGTVTIVIPAERAYGAEGRPPKIPPGATMVYSVSIIDAVAATPQLK</sequence>
<dbReference type="InterPro" id="IPR000774">
    <property type="entry name" value="PPIase_FKBP_N"/>
</dbReference>
<keyword evidence="4 9" id="KW-0413">Isomerase</keyword>
<evidence type="ECO:0000256" key="4">
    <source>
        <dbReference type="PROSITE-ProRule" id="PRU00277"/>
    </source>
</evidence>
<feature type="compositionally biased region" description="Low complexity" evidence="6">
    <location>
        <begin position="56"/>
        <end position="66"/>
    </location>
</feature>
<evidence type="ECO:0000256" key="7">
    <source>
        <dbReference type="SAM" id="SignalP"/>
    </source>
</evidence>
<evidence type="ECO:0000256" key="3">
    <source>
        <dbReference type="ARBA" id="ARBA00023110"/>
    </source>
</evidence>
<name>A0AAW9CD41_KLUCR</name>
<evidence type="ECO:0000256" key="5">
    <source>
        <dbReference type="SAM" id="Coils"/>
    </source>
</evidence>
<dbReference type="InterPro" id="IPR036944">
    <property type="entry name" value="PPIase_FKBP_N_sf"/>
</dbReference>
<dbReference type="Proteomes" id="UP001276300">
    <property type="component" value="Unassembled WGS sequence"/>
</dbReference>
<evidence type="ECO:0000313" key="10">
    <source>
        <dbReference type="Proteomes" id="UP001276300"/>
    </source>
</evidence>
<dbReference type="InterPro" id="IPR046357">
    <property type="entry name" value="PPIase_dom_sf"/>
</dbReference>
<feature type="signal peptide" evidence="7">
    <location>
        <begin position="1"/>
        <end position="28"/>
    </location>
</feature>
<evidence type="ECO:0000259" key="8">
    <source>
        <dbReference type="PROSITE" id="PS50059"/>
    </source>
</evidence>
<keyword evidence="7" id="KW-0732">Signal</keyword>
<organism evidence="9 10">
    <name type="scientific">Kluyvera cryocrescens</name>
    <name type="common">Kluyvera citrophila</name>
    <dbReference type="NCBI Taxonomy" id="580"/>
    <lineage>
        <taxon>Bacteria</taxon>
        <taxon>Pseudomonadati</taxon>
        <taxon>Pseudomonadota</taxon>
        <taxon>Gammaproteobacteria</taxon>
        <taxon>Enterobacterales</taxon>
        <taxon>Enterobacteriaceae</taxon>
        <taxon>Kluyvera</taxon>
    </lineage>
</organism>
<dbReference type="PROSITE" id="PS50059">
    <property type="entry name" value="FKBP_PPIASE"/>
    <property type="match status" value="1"/>
</dbReference>
<feature type="coiled-coil region" evidence="5">
    <location>
        <begin position="95"/>
        <end position="150"/>
    </location>
</feature>
<dbReference type="Gene3D" id="3.10.50.40">
    <property type="match status" value="1"/>
</dbReference>
<evidence type="ECO:0000256" key="6">
    <source>
        <dbReference type="SAM" id="MobiDB-lite"/>
    </source>
</evidence>
<proteinExistence type="predicted"/>
<dbReference type="GO" id="GO:0003755">
    <property type="term" value="F:peptidyl-prolyl cis-trans isomerase activity"/>
    <property type="evidence" value="ECO:0007669"/>
    <property type="project" value="UniProtKB-KW"/>
</dbReference>
<protein>
    <recommendedName>
        <fullName evidence="2 4">peptidylprolyl isomerase</fullName>
        <ecNumber evidence="2 4">5.2.1.8</ecNumber>
    </recommendedName>
</protein>
<dbReference type="Pfam" id="PF01346">
    <property type="entry name" value="FKBP_N"/>
    <property type="match status" value="1"/>
</dbReference>
<feature type="region of interest" description="Disordered" evidence="6">
    <location>
        <begin position="56"/>
        <end position="88"/>
    </location>
</feature>
<evidence type="ECO:0000256" key="2">
    <source>
        <dbReference type="ARBA" id="ARBA00013194"/>
    </source>
</evidence>
<accession>A0AAW9CD41</accession>
<evidence type="ECO:0000313" key="9">
    <source>
        <dbReference type="EMBL" id="MDW3779747.1"/>
    </source>
</evidence>
<dbReference type="AlphaFoldDB" id="A0AAW9CD41"/>
<dbReference type="EMBL" id="JAUEQX010000024">
    <property type="protein sequence ID" value="MDW3779747.1"/>
    <property type="molecule type" value="Genomic_DNA"/>
</dbReference>
<keyword evidence="3 4" id="KW-0697">Rotamase</keyword>
<dbReference type="InterPro" id="IPR001179">
    <property type="entry name" value="PPIase_FKBP_dom"/>
</dbReference>
<dbReference type="SUPFAM" id="SSF54534">
    <property type="entry name" value="FKBP-like"/>
    <property type="match status" value="1"/>
</dbReference>